<dbReference type="PANTHER" id="PTHR42701">
    <property type="entry name" value="IMIDAZOLE GLYCEROL PHOSPHATE SYNTHASE SUBUNIT HISH"/>
    <property type="match status" value="1"/>
</dbReference>
<dbReference type="Gene3D" id="3.40.50.880">
    <property type="match status" value="1"/>
</dbReference>
<evidence type="ECO:0000256" key="6">
    <source>
        <dbReference type="ARBA" id="ARBA00023102"/>
    </source>
</evidence>
<dbReference type="InterPro" id="IPR017926">
    <property type="entry name" value="GATASE"/>
</dbReference>
<dbReference type="UniPathway" id="UPA00031">
    <property type="reaction ID" value="UER00010"/>
</dbReference>
<dbReference type="NCBIfam" id="TIGR01855">
    <property type="entry name" value="IMP_synth_hisH"/>
    <property type="match status" value="1"/>
</dbReference>
<evidence type="ECO:0000256" key="8">
    <source>
        <dbReference type="ARBA" id="ARBA00047838"/>
    </source>
</evidence>
<dbReference type="InterPro" id="IPR029062">
    <property type="entry name" value="Class_I_gatase-like"/>
</dbReference>
<evidence type="ECO:0000256" key="3">
    <source>
        <dbReference type="ARBA" id="ARBA00022605"/>
    </source>
</evidence>
<sequence length="213" mass="22623">MRVGVVDYGVGNVGSVMNAVQQLKAIPVLIDRAINLKKIDSIILPGVGSFSDCMALLTKGGWALALEDQVLGAATPLLGICLGMQLLASSSTEGAKNHATDTVEGLNFIPGTVKHLNELGCQKLVPHIGWNEINISTPNSILKGIPSGTDFYFVHSYAYESELSSSVIAVTDHDLPIAAVINKDHIWGTQFHPEKSSRAGLKLISNFIEASAC</sequence>
<evidence type="ECO:0000259" key="10">
    <source>
        <dbReference type="Pfam" id="PF00117"/>
    </source>
</evidence>
<dbReference type="EC" id="2.4.2.-" evidence="11"/>
<dbReference type="PIRSF" id="PIRSF000495">
    <property type="entry name" value="Amidotransf_hisH"/>
    <property type="match status" value="1"/>
</dbReference>
<dbReference type="EMBL" id="UOFL01000018">
    <property type="protein sequence ID" value="VAW71369.1"/>
    <property type="molecule type" value="Genomic_DNA"/>
</dbReference>
<keyword evidence="7" id="KW-0456">Lyase</keyword>
<keyword evidence="11" id="KW-0328">Glycosyltransferase</keyword>
<reference evidence="11" key="1">
    <citation type="submission" date="2018-06" db="EMBL/GenBank/DDBJ databases">
        <authorList>
            <person name="Zhirakovskaya E."/>
        </authorList>
    </citation>
    <scope>NUCLEOTIDE SEQUENCE</scope>
</reference>
<feature type="domain" description="Glutamine amidotransferase" evidence="10">
    <location>
        <begin position="34"/>
        <end position="207"/>
    </location>
</feature>
<comment type="catalytic activity">
    <reaction evidence="9">
        <text>L-glutamine + H2O = L-glutamate + NH4(+)</text>
        <dbReference type="Rhea" id="RHEA:15889"/>
        <dbReference type="ChEBI" id="CHEBI:15377"/>
        <dbReference type="ChEBI" id="CHEBI:28938"/>
        <dbReference type="ChEBI" id="CHEBI:29985"/>
        <dbReference type="ChEBI" id="CHEBI:58359"/>
        <dbReference type="EC" id="3.5.1.2"/>
    </reaction>
</comment>
<dbReference type="GO" id="GO:0016829">
    <property type="term" value="F:lyase activity"/>
    <property type="evidence" value="ECO:0007669"/>
    <property type="project" value="UniProtKB-KW"/>
</dbReference>
<evidence type="ECO:0000256" key="5">
    <source>
        <dbReference type="ARBA" id="ARBA00022962"/>
    </source>
</evidence>
<keyword evidence="3" id="KW-0028">Amino-acid biosynthesis</keyword>
<dbReference type="PROSITE" id="PS51273">
    <property type="entry name" value="GATASE_TYPE_1"/>
    <property type="match status" value="1"/>
</dbReference>
<dbReference type="SUPFAM" id="SSF52317">
    <property type="entry name" value="Class I glutamine amidotransferase-like"/>
    <property type="match status" value="1"/>
</dbReference>
<evidence type="ECO:0000256" key="7">
    <source>
        <dbReference type="ARBA" id="ARBA00023239"/>
    </source>
</evidence>
<comment type="catalytic activity">
    <reaction evidence="8">
        <text>5-[(5-phospho-1-deoxy-D-ribulos-1-ylimino)methylamino]-1-(5-phospho-beta-D-ribosyl)imidazole-4-carboxamide + L-glutamine = D-erythro-1-(imidazol-4-yl)glycerol 3-phosphate + 5-amino-1-(5-phospho-beta-D-ribosyl)imidazole-4-carboxamide + L-glutamate + H(+)</text>
        <dbReference type="Rhea" id="RHEA:24793"/>
        <dbReference type="ChEBI" id="CHEBI:15378"/>
        <dbReference type="ChEBI" id="CHEBI:29985"/>
        <dbReference type="ChEBI" id="CHEBI:58278"/>
        <dbReference type="ChEBI" id="CHEBI:58359"/>
        <dbReference type="ChEBI" id="CHEBI:58475"/>
        <dbReference type="ChEBI" id="CHEBI:58525"/>
        <dbReference type="EC" id="4.3.2.10"/>
    </reaction>
</comment>
<dbReference type="PANTHER" id="PTHR42701:SF1">
    <property type="entry name" value="IMIDAZOLE GLYCEROL PHOSPHATE SYNTHASE SUBUNIT HISH"/>
    <property type="match status" value="1"/>
</dbReference>
<gene>
    <name evidence="11" type="ORF">MNBD_GAMMA12-1326</name>
</gene>
<dbReference type="HAMAP" id="MF_00278">
    <property type="entry name" value="HisH"/>
    <property type="match status" value="1"/>
</dbReference>
<dbReference type="GO" id="GO:0000107">
    <property type="term" value="F:imidazoleglycerol-phosphate synthase activity"/>
    <property type="evidence" value="ECO:0007669"/>
    <property type="project" value="TreeGrafter"/>
</dbReference>
<dbReference type="InterPro" id="IPR010139">
    <property type="entry name" value="Imidazole-glycPsynth_HisH"/>
</dbReference>
<dbReference type="Pfam" id="PF00117">
    <property type="entry name" value="GATase"/>
    <property type="match status" value="1"/>
</dbReference>
<keyword evidence="4" id="KW-0378">Hydrolase</keyword>
<organism evidence="11">
    <name type="scientific">hydrothermal vent metagenome</name>
    <dbReference type="NCBI Taxonomy" id="652676"/>
    <lineage>
        <taxon>unclassified sequences</taxon>
        <taxon>metagenomes</taxon>
        <taxon>ecological metagenomes</taxon>
    </lineage>
</organism>
<evidence type="ECO:0000313" key="11">
    <source>
        <dbReference type="EMBL" id="VAW71369.1"/>
    </source>
</evidence>
<evidence type="ECO:0000256" key="1">
    <source>
        <dbReference type="ARBA" id="ARBA00005091"/>
    </source>
</evidence>
<keyword evidence="5" id="KW-0315">Glutamine amidotransferase</keyword>
<comment type="subunit">
    <text evidence="2">Heterodimer of HisH and HisF.</text>
</comment>
<evidence type="ECO:0000256" key="4">
    <source>
        <dbReference type="ARBA" id="ARBA00022801"/>
    </source>
</evidence>
<dbReference type="AlphaFoldDB" id="A0A3B0YB01"/>
<keyword evidence="6" id="KW-0368">Histidine biosynthesis</keyword>
<keyword evidence="11" id="KW-0808">Transferase</keyword>
<accession>A0A3B0YB01</accession>
<name>A0A3B0YB01_9ZZZZ</name>
<comment type="pathway">
    <text evidence="1">Amino-acid biosynthesis; L-histidine biosynthesis; L-histidine from 5-phospho-alpha-D-ribose 1-diphosphate: step 5/9.</text>
</comment>
<proteinExistence type="inferred from homology"/>
<evidence type="ECO:0000256" key="9">
    <source>
        <dbReference type="ARBA" id="ARBA00049534"/>
    </source>
</evidence>
<evidence type="ECO:0000256" key="2">
    <source>
        <dbReference type="ARBA" id="ARBA00011152"/>
    </source>
</evidence>
<protein>
    <submittedName>
        <fullName evidence="11">Imidazole glycerol phosphate synthase amidotransferase subunit</fullName>
        <ecNumber evidence="11">2.4.2.-</ecNumber>
    </submittedName>
</protein>
<dbReference type="CDD" id="cd01748">
    <property type="entry name" value="GATase1_IGP_Synthase"/>
    <property type="match status" value="1"/>
</dbReference>
<dbReference type="GO" id="GO:0004359">
    <property type="term" value="F:glutaminase activity"/>
    <property type="evidence" value="ECO:0007669"/>
    <property type="project" value="UniProtKB-EC"/>
</dbReference>
<dbReference type="GO" id="GO:0000105">
    <property type="term" value="P:L-histidine biosynthetic process"/>
    <property type="evidence" value="ECO:0007669"/>
    <property type="project" value="UniProtKB-UniPathway"/>
</dbReference>